<dbReference type="Proteomes" id="UP001055439">
    <property type="component" value="Chromosome 7"/>
</dbReference>
<dbReference type="PANTHER" id="PTHR48205:SF1">
    <property type="entry name" value="OS01G0742766 PROTEIN"/>
    <property type="match status" value="1"/>
</dbReference>
<sequence length="168" mass="18536">MASVAKKRRIEAKKGNAPSLAVKDNAAASSTGSPIPTAPARVQLQIQQAKKFAVTQAQQEGCLGNYRSFDSPFGNYLVPVIPTRTDLFGRHPTNYDSFHLSRHNVKCAVCSNFGSTFARITGPACLGHDCVVLGQRCIWPPPDLAATLRWITFAEPFRKFKIRRPYKC</sequence>
<accession>A0A9E7GHT8</accession>
<protein>
    <submittedName>
        <fullName evidence="2">Uncharacterized protein</fullName>
    </submittedName>
</protein>
<evidence type="ECO:0000313" key="3">
    <source>
        <dbReference type="Proteomes" id="UP001055439"/>
    </source>
</evidence>
<name>A0A9E7GHT8_9LILI</name>
<keyword evidence="3" id="KW-1185">Reference proteome</keyword>
<reference evidence="2" key="1">
    <citation type="submission" date="2022-05" db="EMBL/GenBank/DDBJ databases">
        <title>The Musa troglodytarum L. genome provides insights into the mechanism of non-climacteric behaviour and enrichment of carotenoids.</title>
        <authorList>
            <person name="Wang J."/>
        </authorList>
    </citation>
    <scope>NUCLEOTIDE SEQUENCE</scope>
    <source>
        <tissue evidence="2">Leaf</tissue>
    </source>
</reference>
<evidence type="ECO:0000313" key="2">
    <source>
        <dbReference type="EMBL" id="URE15401.1"/>
    </source>
</evidence>
<dbReference type="EMBL" id="CP097509">
    <property type="protein sequence ID" value="URE15401.1"/>
    <property type="molecule type" value="Genomic_DNA"/>
</dbReference>
<evidence type="ECO:0000256" key="1">
    <source>
        <dbReference type="SAM" id="MobiDB-lite"/>
    </source>
</evidence>
<dbReference type="PANTHER" id="PTHR48205">
    <property type="entry name" value="OS01G0742766 PROTEIN"/>
    <property type="match status" value="1"/>
</dbReference>
<feature type="region of interest" description="Disordered" evidence="1">
    <location>
        <begin position="1"/>
        <end position="34"/>
    </location>
</feature>
<proteinExistence type="predicted"/>
<dbReference type="OrthoDB" id="1938885at2759"/>
<dbReference type="AlphaFoldDB" id="A0A9E7GHT8"/>
<gene>
    <name evidence="2" type="ORF">MUK42_03902</name>
</gene>
<organism evidence="2 3">
    <name type="scientific">Musa troglodytarum</name>
    <name type="common">fe'i banana</name>
    <dbReference type="NCBI Taxonomy" id="320322"/>
    <lineage>
        <taxon>Eukaryota</taxon>
        <taxon>Viridiplantae</taxon>
        <taxon>Streptophyta</taxon>
        <taxon>Embryophyta</taxon>
        <taxon>Tracheophyta</taxon>
        <taxon>Spermatophyta</taxon>
        <taxon>Magnoliopsida</taxon>
        <taxon>Liliopsida</taxon>
        <taxon>Zingiberales</taxon>
        <taxon>Musaceae</taxon>
        <taxon>Musa</taxon>
    </lineage>
</organism>
<feature type="compositionally biased region" description="Basic residues" evidence="1">
    <location>
        <begin position="1"/>
        <end position="11"/>
    </location>
</feature>